<comment type="function">
    <text evidence="3">NAD-dependent lysine deacetylase and desuccinylase that specifically removes acetyl and succinyl groups on target proteins. Modulates the activities of several proteins which are inactive in their acylated form.</text>
</comment>
<feature type="binding site" evidence="3">
    <location>
        <begin position="226"/>
        <end position="228"/>
    </location>
    <ligand>
        <name>NAD(+)</name>
        <dbReference type="ChEBI" id="CHEBI:57540"/>
    </ligand>
</feature>
<dbReference type="NCBIfam" id="NF001753">
    <property type="entry name" value="PRK00481.1-3"/>
    <property type="match status" value="1"/>
</dbReference>
<feature type="binding site" evidence="3 4">
    <location>
        <position position="163"/>
    </location>
    <ligand>
        <name>Zn(2+)</name>
        <dbReference type="ChEBI" id="CHEBI:29105"/>
    </ligand>
</feature>
<dbReference type="EC" id="2.3.1.286" evidence="3"/>
<evidence type="ECO:0000313" key="7">
    <source>
        <dbReference type="Proteomes" id="UP000320806"/>
    </source>
</evidence>
<comment type="cofactor">
    <cofactor evidence="3">
        <name>Zn(2+)</name>
        <dbReference type="ChEBI" id="CHEBI:29105"/>
    </cofactor>
    <text evidence="3">Binds 1 zinc ion per subunit.</text>
</comment>
<dbReference type="GO" id="GO:0017136">
    <property type="term" value="F:histone deacetylase activity, NAD-dependent"/>
    <property type="evidence" value="ECO:0007669"/>
    <property type="project" value="TreeGrafter"/>
</dbReference>
<feature type="binding site" evidence="3">
    <location>
        <begin position="200"/>
        <end position="202"/>
    </location>
    <ligand>
        <name>NAD(+)</name>
        <dbReference type="ChEBI" id="CHEBI:57540"/>
    </ligand>
</feature>
<dbReference type="EMBL" id="VFMO01000001">
    <property type="protein sequence ID" value="TQJ13637.1"/>
    <property type="molecule type" value="Genomic_DNA"/>
</dbReference>
<dbReference type="InterPro" id="IPR050134">
    <property type="entry name" value="NAD-dep_sirtuin_deacylases"/>
</dbReference>
<feature type="binding site" evidence="3 4">
    <location>
        <position position="137"/>
    </location>
    <ligand>
        <name>Zn(2+)</name>
        <dbReference type="ChEBI" id="CHEBI:29105"/>
    </ligand>
</feature>
<evidence type="ECO:0000256" key="2">
    <source>
        <dbReference type="ARBA" id="ARBA00023027"/>
    </source>
</evidence>
<comment type="similarity">
    <text evidence="3">Belongs to the sirtuin family. Class III subfamily.</text>
</comment>
<proteinExistence type="inferred from homology"/>
<dbReference type="GO" id="GO:0036055">
    <property type="term" value="F:protein-succinyllysine desuccinylase activity"/>
    <property type="evidence" value="ECO:0007669"/>
    <property type="project" value="UniProtKB-UniRule"/>
</dbReference>
<dbReference type="InterPro" id="IPR003000">
    <property type="entry name" value="Sirtuin"/>
</dbReference>
<dbReference type="AlphaFoldDB" id="A0A542EE79"/>
<comment type="catalytic activity">
    <reaction evidence="3">
        <text>N(6)-acetyl-L-lysyl-[protein] + NAD(+) + H2O = 2''-O-acetyl-ADP-D-ribose + nicotinamide + L-lysyl-[protein]</text>
        <dbReference type="Rhea" id="RHEA:43636"/>
        <dbReference type="Rhea" id="RHEA-COMP:9752"/>
        <dbReference type="Rhea" id="RHEA-COMP:10731"/>
        <dbReference type="ChEBI" id="CHEBI:15377"/>
        <dbReference type="ChEBI" id="CHEBI:17154"/>
        <dbReference type="ChEBI" id="CHEBI:29969"/>
        <dbReference type="ChEBI" id="CHEBI:57540"/>
        <dbReference type="ChEBI" id="CHEBI:61930"/>
        <dbReference type="ChEBI" id="CHEBI:83767"/>
        <dbReference type="EC" id="2.3.1.286"/>
    </reaction>
</comment>
<evidence type="ECO:0000256" key="3">
    <source>
        <dbReference type="HAMAP-Rule" id="MF_01121"/>
    </source>
</evidence>
<feature type="binding site" evidence="3 4">
    <location>
        <position position="134"/>
    </location>
    <ligand>
        <name>Zn(2+)</name>
        <dbReference type="ChEBI" id="CHEBI:29105"/>
    </ligand>
</feature>
<feature type="domain" description="Deacetylase sirtuin-type" evidence="5">
    <location>
        <begin position="5"/>
        <end position="258"/>
    </location>
</feature>
<feature type="binding site" evidence="3">
    <location>
        <position position="78"/>
    </location>
    <ligand>
        <name>substrate</name>
    </ligand>
</feature>
<dbReference type="InterPro" id="IPR027546">
    <property type="entry name" value="Sirtuin_class_III"/>
</dbReference>
<feature type="binding site" evidence="3">
    <location>
        <begin position="108"/>
        <end position="111"/>
    </location>
    <ligand>
        <name>NAD(+)</name>
        <dbReference type="ChEBI" id="CHEBI:57540"/>
    </ligand>
</feature>
<feature type="binding site" evidence="3">
    <location>
        <position position="244"/>
    </location>
    <ligand>
        <name>NAD(+)</name>
        <dbReference type="ChEBI" id="CHEBI:57540"/>
    </ligand>
</feature>
<dbReference type="HAMAP" id="MF_01121">
    <property type="entry name" value="Sirtuin_ClassIII"/>
    <property type="match status" value="1"/>
</dbReference>
<comment type="catalytic activity">
    <reaction evidence="3">
        <text>N(6)-succinyl-L-lysyl-[protein] + NAD(+) + H2O = 2''-O-succinyl-ADP-D-ribose + nicotinamide + L-lysyl-[protein]</text>
        <dbReference type="Rhea" id="RHEA:47668"/>
        <dbReference type="Rhea" id="RHEA-COMP:9752"/>
        <dbReference type="Rhea" id="RHEA-COMP:11877"/>
        <dbReference type="ChEBI" id="CHEBI:15377"/>
        <dbReference type="ChEBI" id="CHEBI:17154"/>
        <dbReference type="ChEBI" id="CHEBI:29969"/>
        <dbReference type="ChEBI" id="CHEBI:57540"/>
        <dbReference type="ChEBI" id="CHEBI:87830"/>
        <dbReference type="ChEBI" id="CHEBI:87832"/>
    </reaction>
</comment>
<evidence type="ECO:0000256" key="1">
    <source>
        <dbReference type="ARBA" id="ARBA00022679"/>
    </source>
</evidence>
<dbReference type="GO" id="GO:0008270">
    <property type="term" value="F:zinc ion binding"/>
    <property type="evidence" value="ECO:0007669"/>
    <property type="project" value="UniProtKB-UniRule"/>
</dbReference>
<sequence>MDNYRERMTNVLDEVLEVARDARRVVVLTGAGISAESGLATFRDPEDGLWNRYDPMQLASIDAWDEDPEMVWAWYLWRFERHHQVEPNAGHRALADWEEGADVLVVTQNVDDLHERGGSSDVVHLHGNLSAFRCSDCERPYTDRVDVPHEPVERLAPPSCPACGGLVRPGVVWFGEMLPPDAFDRAVEEVQSADLVLTVGTSGIVAPASLLPRFAGARGVPVIEINPNPTEHSDEVTHVWRAPAASALPALVQAIRATGARLPDAVDEWAYAADESFRLIRGCRRCNPRRGSSSRRTD</sequence>
<dbReference type="InterPro" id="IPR029035">
    <property type="entry name" value="DHS-like_NAD/FAD-binding_dom"/>
</dbReference>
<comment type="caution">
    <text evidence="3">Lacks conserved residue(s) required for the propagation of feature annotation.</text>
</comment>
<name>A0A542EE79_9MICO</name>
<dbReference type="Gene3D" id="3.30.1600.10">
    <property type="entry name" value="SIR2/SIRT2 'Small Domain"/>
    <property type="match status" value="1"/>
</dbReference>
<keyword evidence="7" id="KW-1185">Reference proteome</keyword>
<comment type="subcellular location">
    <subcellularLocation>
        <location evidence="3">Cytoplasm</location>
    </subcellularLocation>
</comment>
<comment type="domain">
    <text evidence="3">2 residues (Tyr-75 and Arg-78) present in a large hydrophobic pocket are probably involved in substrate specificity. They are important for desuccinylation activity, but dispensable for deacetylation activity.</text>
</comment>
<feature type="binding site" evidence="3 4">
    <location>
        <position position="160"/>
    </location>
    <ligand>
        <name>Zn(2+)</name>
        <dbReference type="ChEBI" id="CHEBI:29105"/>
    </ligand>
</feature>
<protein>
    <recommendedName>
        <fullName evidence="3">NAD-dependent protein deacylase</fullName>
        <ecNumber evidence="3">2.3.1.286</ecNumber>
    </recommendedName>
    <alternativeName>
        <fullName evidence="3">Regulatory protein SIR2 homolog</fullName>
    </alternativeName>
</protein>
<organism evidence="6 7">
    <name type="scientific">Yimella lutea</name>
    <dbReference type="NCBI Taxonomy" id="587872"/>
    <lineage>
        <taxon>Bacteria</taxon>
        <taxon>Bacillati</taxon>
        <taxon>Actinomycetota</taxon>
        <taxon>Actinomycetes</taxon>
        <taxon>Micrococcales</taxon>
        <taxon>Dermacoccaceae</taxon>
        <taxon>Yimella</taxon>
    </lineage>
</organism>
<keyword evidence="1" id="KW-0808">Transferase</keyword>
<feature type="active site" description="Proton acceptor" evidence="3 4">
    <location>
        <position position="126"/>
    </location>
</feature>
<dbReference type="Pfam" id="PF02146">
    <property type="entry name" value="SIR2"/>
    <property type="match status" value="1"/>
</dbReference>
<dbReference type="SUPFAM" id="SSF52467">
    <property type="entry name" value="DHS-like NAD/FAD-binding domain"/>
    <property type="match status" value="1"/>
</dbReference>
<keyword evidence="2 3" id="KW-0520">NAD</keyword>
<dbReference type="Gene3D" id="3.40.50.1220">
    <property type="entry name" value="TPP-binding domain"/>
    <property type="match status" value="1"/>
</dbReference>
<evidence type="ECO:0000256" key="4">
    <source>
        <dbReference type="PROSITE-ProRule" id="PRU00236"/>
    </source>
</evidence>
<dbReference type="InterPro" id="IPR026591">
    <property type="entry name" value="Sirtuin_cat_small_dom_sf"/>
</dbReference>
<dbReference type="CDD" id="cd01412">
    <property type="entry name" value="SIRT5_Af1_CobB"/>
    <property type="match status" value="1"/>
</dbReference>
<accession>A0A542EE79</accession>
<dbReference type="PROSITE" id="PS50305">
    <property type="entry name" value="SIRTUIN"/>
    <property type="match status" value="1"/>
</dbReference>
<dbReference type="Proteomes" id="UP000320806">
    <property type="component" value="Unassembled WGS sequence"/>
</dbReference>
<dbReference type="GO" id="GO:0036054">
    <property type="term" value="F:protein-malonyllysine demalonylase activity"/>
    <property type="evidence" value="ECO:0007669"/>
    <property type="project" value="InterPro"/>
</dbReference>
<comment type="caution">
    <text evidence="6">The sequence shown here is derived from an EMBL/GenBank/DDBJ whole genome shotgun (WGS) entry which is preliminary data.</text>
</comment>
<reference evidence="6 7" key="1">
    <citation type="submission" date="2019-06" db="EMBL/GenBank/DDBJ databases">
        <title>Sequencing the genomes of 1000 actinobacteria strains.</title>
        <authorList>
            <person name="Klenk H.-P."/>
        </authorList>
    </citation>
    <scope>NUCLEOTIDE SEQUENCE [LARGE SCALE GENOMIC DNA]</scope>
    <source>
        <strain evidence="6 7">DSM 19828</strain>
    </source>
</reference>
<dbReference type="GO" id="GO:0005737">
    <property type="term" value="C:cytoplasm"/>
    <property type="evidence" value="ECO:0007669"/>
    <property type="project" value="UniProtKB-SubCell"/>
</dbReference>
<keyword evidence="3 4" id="KW-0479">Metal-binding</keyword>
<dbReference type="InterPro" id="IPR026590">
    <property type="entry name" value="Ssirtuin_cat_dom"/>
</dbReference>
<dbReference type="GO" id="GO:0070403">
    <property type="term" value="F:NAD+ binding"/>
    <property type="evidence" value="ECO:0007669"/>
    <property type="project" value="UniProtKB-UniRule"/>
</dbReference>
<dbReference type="PANTHER" id="PTHR11085">
    <property type="entry name" value="NAD-DEPENDENT PROTEIN DEACYLASE SIRTUIN-5, MITOCHONDRIAL-RELATED"/>
    <property type="match status" value="1"/>
</dbReference>
<evidence type="ECO:0000313" key="6">
    <source>
        <dbReference type="EMBL" id="TQJ13637.1"/>
    </source>
</evidence>
<keyword evidence="3" id="KW-0963">Cytoplasm</keyword>
<keyword evidence="3 4" id="KW-0862">Zinc</keyword>
<gene>
    <name evidence="3" type="primary">cobB</name>
    <name evidence="6" type="ORF">FB459_1063</name>
</gene>
<dbReference type="PANTHER" id="PTHR11085:SF4">
    <property type="entry name" value="NAD-DEPENDENT PROTEIN DEACYLASE"/>
    <property type="match status" value="1"/>
</dbReference>
<evidence type="ECO:0000259" key="5">
    <source>
        <dbReference type="PROSITE" id="PS50305"/>
    </source>
</evidence>
<feature type="binding site" evidence="3">
    <location>
        <position position="75"/>
    </location>
    <ligand>
        <name>substrate</name>
    </ligand>
</feature>